<dbReference type="GO" id="GO:0030048">
    <property type="term" value="P:actin filament-based movement"/>
    <property type="evidence" value="ECO:0007669"/>
    <property type="project" value="TreeGrafter"/>
</dbReference>
<dbReference type="PANTHER" id="PTHR46184:SF2">
    <property type="entry name" value="UNCONVENTIONAL MYOSIN-IXB"/>
    <property type="match status" value="1"/>
</dbReference>
<dbReference type="SMART" id="SM00109">
    <property type="entry name" value="C1"/>
    <property type="match status" value="1"/>
</dbReference>
<evidence type="ECO:0000259" key="16">
    <source>
        <dbReference type="PROSITE" id="PS50200"/>
    </source>
</evidence>
<evidence type="ECO:0000256" key="3">
    <source>
        <dbReference type="ARBA" id="ARBA00022468"/>
    </source>
</evidence>
<keyword evidence="11 13" id="KW-0518">Myosin</keyword>
<feature type="domain" description="Ras-associating" evidence="16">
    <location>
        <begin position="15"/>
        <end position="113"/>
    </location>
</feature>
<keyword evidence="13" id="KW-0009">Actin-binding</keyword>
<dbReference type="SUPFAM" id="SSF54236">
    <property type="entry name" value="Ubiquitin-like"/>
    <property type="match status" value="1"/>
</dbReference>
<dbReference type="GO" id="GO:0051015">
    <property type="term" value="F:actin filament binding"/>
    <property type="evidence" value="ECO:0007669"/>
    <property type="project" value="TreeGrafter"/>
</dbReference>
<feature type="compositionally biased region" description="Polar residues" evidence="14">
    <location>
        <begin position="981"/>
        <end position="1001"/>
    </location>
</feature>
<evidence type="ECO:0000256" key="12">
    <source>
        <dbReference type="ARBA" id="ARBA00023175"/>
    </source>
</evidence>
<dbReference type="GO" id="GO:0016459">
    <property type="term" value="C:myosin complex"/>
    <property type="evidence" value="ECO:0007669"/>
    <property type="project" value="UniProtKB-KW"/>
</dbReference>
<feature type="compositionally biased region" description="Basic and acidic residues" evidence="14">
    <location>
        <begin position="628"/>
        <end position="639"/>
    </location>
</feature>
<evidence type="ECO:0000256" key="5">
    <source>
        <dbReference type="ARBA" id="ARBA00022723"/>
    </source>
</evidence>
<dbReference type="SMART" id="SM00314">
    <property type="entry name" value="RA"/>
    <property type="match status" value="1"/>
</dbReference>
<keyword evidence="10" id="KW-0175">Coiled coil</keyword>
<dbReference type="GO" id="GO:0005884">
    <property type="term" value="C:actin filament"/>
    <property type="evidence" value="ECO:0007669"/>
    <property type="project" value="TreeGrafter"/>
</dbReference>
<feature type="binding site" evidence="13">
    <location>
        <begin position="218"/>
        <end position="225"/>
    </location>
    <ligand>
        <name>ATP</name>
        <dbReference type="ChEBI" id="CHEBI:30616"/>
    </ligand>
</feature>
<organism evidence="19 20">
    <name type="scientific">Pleuronectes platessa</name>
    <name type="common">European plaice</name>
    <dbReference type="NCBI Taxonomy" id="8262"/>
    <lineage>
        <taxon>Eukaryota</taxon>
        <taxon>Metazoa</taxon>
        <taxon>Chordata</taxon>
        <taxon>Craniata</taxon>
        <taxon>Vertebrata</taxon>
        <taxon>Euteleostomi</taxon>
        <taxon>Actinopterygii</taxon>
        <taxon>Neopterygii</taxon>
        <taxon>Teleostei</taxon>
        <taxon>Neoteleostei</taxon>
        <taxon>Acanthomorphata</taxon>
        <taxon>Carangaria</taxon>
        <taxon>Pleuronectiformes</taxon>
        <taxon>Pleuronectoidei</taxon>
        <taxon>Pleuronectidae</taxon>
        <taxon>Pleuronectes</taxon>
    </lineage>
</organism>
<dbReference type="InterPro" id="IPR029071">
    <property type="entry name" value="Ubiquitin-like_domsf"/>
</dbReference>
<dbReference type="PROSITE" id="PS50238">
    <property type="entry name" value="RHOGAP"/>
    <property type="match status" value="1"/>
</dbReference>
<feature type="compositionally biased region" description="Low complexity" evidence="14">
    <location>
        <begin position="644"/>
        <end position="655"/>
    </location>
</feature>
<keyword evidence="12 13" id="KW-0505">Motor protein</keyword>
<keyword evidence="9 13" id="KW-0067">ATP-binding</keyword>
<comment type="similarity">
    <text evidence="2 13">Belongs to the TRAFAC class myosin-kinesin ATPase superfamily. Myosin family.</text>
</comment>
<dbReference type="PROSITE" id="PS50200">
    <property type="entry name" value="RA"/>
    <property type="match status" value="1"/>
</dbReference>
<dbReference type="InterPro" id="IPR000048">
    <property type="entry name" value="IQ_motif_EF-hand-BS"/>
</dbReference>
<dbReference type="Gene3D" id="1.10.10.820">
    <property type="match status" value="1"/>
</dbReference>
<accession>A0A9N7TSA4</accession>
<feature type="compositionally biased region" description="Polar residues" evidence="14">
    <location>
        <begin position="675"/>
        <end position="685"/>
    </location>
</feature>
<dbReference type="InterPro" id="IPR046349">
    <property type="entry name" value="C1-like_sf"/>
</dbReference>
<keyword evidence="4" id="KW-0963">Cytoplasm</keyword>
<proteinExistence type="inferred from homology"/>
<feature type="compositionally biased region" description="Basic and acidic residues" evidence="14">
    <location>
        <begin position="1086"/>
        <end position="1103"/>
    </location>
</feature>
<dbReference type="InterPro" id="IPR000159">
    <property type="entry name" value="RA_dom"/>
</dbReference>
<evidence type="ECO:0000256" key="1">
    <source>
        <dbReference type="ARBA" id="ARBA00004496"/>
    </source>
</evidence>
<dbReference type="InterPro" id="IPR001609">
    <property type="entry name" value="Myosin_head_motor_dom-like"/>
</dbReference>
<dbReference type="Pfam" id="PF00788">
    <property type="entry name" value="RA"/>
    <property type="match status" value="1"/>
</dbReference>
<feature type="region of interest" description="Actin-binding" evidence="13">
    <location>
        <begin position="778"/>
        <end position="800"/>
    </location>
</feature>
<evidence type="ECO:0000256" key="13">
    <source>
        <dbReference type="PROSITE-ProRule" id="PRU00782"/>
    </source>
</evidence>
<gene>
    <name evidence="19" type="ORF">PLEPLA_LOCUS5518</name>
</gene>
<dbReference type="InterPro" id="IPR036961">
    <property type="entry name" value="Kinesin_motor_dom_sf"/>
</dbReference>
<dbReference type="Gene3D" id="3.40.850.10">
    <property type="entry name" value="Kinesin motor domain"/>
    <property type="match status" value="2"/>
</dbReference>
<feature type="region of interest" description="Disordered" evidence="14">
    <location>
        <begin position="1167"/>
        <end position="1203"/>
    </location>
</feature>
<dbReference type="GO" id="GO:0016887">
    <property type="term" value="F:ATP hydrolysis activity"/>
    <property type="evidence" value="ECO:0007669"/>
    <property type="project" value="TreeGrafter"/>
</dbReference>
<evidence type="ECO:0000256" key="10">
    <source>
        <dbReference type="ARBA" id="ARBA00023054"/>
    </source>
</evidence>
<feature type="domain" description="Phorbol-ester/DAG-type" evidence="15">
    <location>
        <begin position="1351"/>
        <end position="1400"/>
    </location>
</feature>
<dbReference type="InterPro" id="IPR000198">
    <property type="entry name" value="RhoGAP_dom"/>
</dbReference>
<dbReference type="SMART" id="SM00324">
    <property type="entry name" value="RhoGAP"/>
    <property type="match status" value="1"/>
</dbReference>
<dbReference type="EMBL" id="CADEAL010000279">
    <property type="protein sequence ID" value="CAB1417699.1"/>
    <property type="molecule type" value="Genomic_DNA"/>
</dbReference>
<sequence>MSTTDGAGAPEQDGRARVVQIYPRVSQETAVYCPLQVSGGDNARSVIHNAIVTLGLDSSQRYALLEVRERDGEEMPLEDGDVPLERVLLWPTQAQRWHPRSQGHYFILQQQPAAIGGDQVGSTEDYDDLCNLPAVTEQSILEALRQRFYKFKIYTYASNVLIAINPNKLLPVYYNPKYIKMYEKQPLGKLSPHIFAVADVAFRTMLSRQVNQCIVISGAIGSGKTESSSYLIHCLTALGQKTYSTGLERTILGAGPLLEAFGNARTAQNNNSSRFGKFIQLHYLESGVIRGAVIEKYLLEKGRLVSRDKTERNYHVFYYLLVGASKDEREEFHLLKPQDYLYLKQVFLSLIDDEEKLRQEYKRLHQAMEMVGFLASTQKQIFSTLSAILHLGNVTYALSEDTEVLEVGPAEVLSTLSDLLKVKEELLVKTLTKRRVVTTNATINYPYTLEEASKARDSMAKSLYSALFDWIVLHINLAMLNRRDMEESVSCLSIGVLDMFGFENLHTNGFEQLCINYTNEKLQLYINQNMFKLKQEDYVSEGLTWQNIDYSDNSGCIELISQKSTGIFDLLHNEDELPEATDETLMLQLKQQHHNNSLFVPSPDTKLTFAIRHFAGTVEYHIKDFRERNSEHMRPERPCSDGASSEPPSESCPCSKTWDASGQTRPPDAPPANPSKKSNSATVPWTDSPATASLWTSPSIALTNIPLDVFEDIFTSYEMRKRSRGGRQKQLIPKKLMDFRSLHHIVGLTAHDRTSKSVFHPNPRARPLTVSAQLQASLRKLMETIEKAEPFFIFCLRSNTEKKELHFDEELVLKQIRYIDMLQMVHIQKSGYSARYTFVDFVEKFRMLFPKGARGAPEHITELFEKMKLDKSTYQIGKTKVFLKEKERQLLQDTHNKEVMRRLIILQRWFRASLIRQHFLQKKDATLLIQRSWREFYENQNQAATVIQTAWRTSLKRKDEGTTRQGRDSMTKKEFKRQQKVEQSPNRTQRLDPNSNQSAPRDQSREKRDGRGSPPPLTRPHSCPLDPKVDGVHRSPSPSTSSSLQRYTDMEGFREKAEKWKERKSEGEPTDESSPETFRRNVQANKADEFHRKGKSKSVDELSKICSSGSDSSPSSSEISAEPDGSRFSLQPRTSNENSGQGSNQSQLTTPDKIWFLSRFLKRRVPKLSPSSDSPTVTLPSYTPHSYHLPSKNSGRPNQNPTIKISRTTRSIEWNTSLDREISNTKELRHLDEFLGNQVNELRTRIKELSPTERIFLTATMQFRETIKGMYSLEKPQIAYKDLMKGYHNKVNTLAGPGEKAKVSLVVNLFQSVLDGFIRGERKREESEPPKAPKGTKKRRKKEKCLDSPLDHLFSTYQVNIMQSCDLCGSYIWGMEKAYMCSACKLICHKKCLDKIITDCSTRCARQDENLPGSLHFGVQVCVLTSKANPVPKVVEMLLLYVEINGLYTEGIYRKSGSAVRARELHQILETNPESACLENYPIHTITGLVKRWLRELPDPLLTYSLYSDFLHAAELPENDDRIRAVYQKVDELPPANHNTLERLIFHLVRVAKEEEHNKMTPTSLAIVFAPCILRSPDSDDPFLGMKDVSKTTQCVETLICEQFRRYNEKMQNIQELEYAEALAVNQLKLKRQNTVVENPSELNVPETINTDETEMTLIERIKSIKQEKVDLACRLPDLEQENSDNENLDSSSSMSSESLDDRLGSLESEGQ</sequence>
<dbReference type="Pfam" id="PF00063">
    <property type="entry name" value="Myosin_head"/>
    <property type="match status" value="2"/>
</dbReference>
<dbReference type="GO" id="GO:0008270">
    <property type="term" value="F:zinc ion binding"/>
    <property type="evidence" value="ECO:0007669"/>
    <property type="project" value="UniProtKB-KW"/>
</dbReference>
<reference evidence="19" key="1">
    <citation type="submission" date="2020-03" db="EMBL/GenBank/DDBJ databases">
        <authorList>
            <person name="Weist P."/>
        </authorList>
    </citation>
    <scope>NUCLEOTIDE SEQUENCE</scope>
</reference>
<dbReference type="PRINTS" id="PR00193">
    <property type="entry name" value="MYOSINHEAVY"/>
</dbReference>
<feature type="compositionally biased region" description="Basic residues" evidence="14">
    <location>
        <begin position="1334"/>
        <end position="1343"/>
    </location>
</feature>
<keyword evidence="3" id="KW-0343">GTPase activation</keyword>
<feature type="domain" description="Myosin motor" evidence="18">
    <location>
        <begin position="124"/>
        <end position="896"/>
    </location>
</feature>
<dbReference type="PROSITE" id="PS50096">
    <property type="entry name" value="IQ"/>
    <property type="match status" value="1"/>
</dbReference>
<dbReference type="SUPFAM" id="SSF52540">
    <property type="entry name" value="P-loop containing nucleoside triphosphate hydrolases"/>
    <property type="match status" value="1"/>
</dbReference>
<dbReference type="PROSITE" id="PS50081">
    <property type="entry name" value="ZF_DAG_PE_2"/>
    <property type="match status" value="1"/>
</dbReference>
<dbReference type="InterPro" id="IPR027417">
    <property type="entry name" value="P-loop_NTPase"/>
</dbReference>
<dbReference type="GO" id="GO:0005737">
    <property type="term" value="C:cytoplasm"/>
    <property type="evidence" value="ECO:0007669"/>
    <property type="project" value="UniProtKB-SubCell"/>
</dbReference>
<evidence type="ECO:0000256" key="6">
    <source>
        <dbReference type="ARBA" id="ARBA00022741"/>
    </source>
</evidence>
<feature type="compositionally biased region" description="Basic and acidic residues" evidence="14">
    <location>
        <begin position="1048"/>
        <end position="1067"/>
    </location>
</feature>
<name>A0A9N7TSA4_PLEPL</name>
<evidence type="ECO:0000259" key="15">
    <source>
        <dbReference type="PROSITE" id="PS50081"/>
    </source>
</evidence>
<evidence type="ECO:0000259" key="17">
    <source>
        <dbReference type="PROSITE" id="PS50238"/>
    </source>
</evidence>
<dbReference type="Gene3D" id="1.20.58.530">
    <property type="match status" value="2"/>
</dbReference>
<evidence type="ECO:0000256" key="11">
    <source>
        <dbReference type="ARBA" id="ARBA00023123"/>
    </source>
</evidence>
<dbReference type="GO" id="GO:0035556">
    <property type="term" value="P:intracellular signal transduction"/>
    <property type="evidence" value="ECO:0007669"/>
    <property type="project" value="InterPro"/>
</dbReference>
<dbReference type="Gene3D" id="1.20.120.720">
    <property type="entry name" value="Myosin VI head, motor domain, U50 subdomain"/>
    <property type="match status" value="2"/>
</dbReference>
<dbReference type="Pfam" id="PF00620">
    <property type="entry name" value="RhoGAP"/>
    <property type="match status" value="1"/>
</dbReference>
<keyword evidence="7" id="KW-0863">Zinc-finger</keyword>
<feature type="compositionally biased region" description="Low complexity" evidence="14">
    <location>
        <begin position="1104"/>
        <end position="1120"/>
    </location>
</feature>
<evidence type="ECO:0000259" key="18">
    <source>
        <dbReference type="PROSITE" id="PS51456"/>
    </source>
</evidence>
<feature type="compositionally biased region" description="Polar residues" evidence="14">
    <location>
        <begin position="1191"/>
        <end position="1203"/>
    </location>
</feature>
<dbReference type="GO" id="GO:0072673">
    <property type="term" value="P:lamellipodium morphogenesis"/>
    <property type="evidence" value="ECO:0007669"/>
    <property type="project" value="TreeGrafter"/>
</dbReference>
<feature type="compositionally biased region" description="Low complexity" evidence="14">
    <location>
        <begin position="1135"/>
        <end position="1147"/>
    </location>
</feature>
<keyword evidence="6 13" id="KW-0547">Nucleotide-binding</keyword>
<keyword evidence="5" id="KW-0479">Metal-binding</keyword>
<dbReference type="PANTHER" id="PTHR46184">
    <property type="entry name" value="UNCONVENTIONAL MYOSIN-IXB-LIKE PROTEIN"/>
    <property type="match status" value="1"/>
</dbReference>
<dbReference type="GO" id="GO:0030027">
    <property type="term" value="C:lamellipodium"/>
    <property type="evidence" value="ECO:0007669"/>
    <property type="project" value="TreeGrafter"/>
</dbReference>
<dbReference type="Pfam" id="PF00612">
    <property type="entry name" value="IQ"/>
    <property type="match status" value="1"/>
</dbReference>
<feature type="compositionally biased region" description="Polar residues" evidence="14">
    <location>
        <begin position="1169"/>
        <end position="1184"/>
    </location>
</feature>
<evidence type="ECO:0000313" key="20">
    <source>
        <dbReference type="Proteomes" id="UP001153269"/>
    </source>
</evidence>
<feature type="compositionally biased region" description="Basic and acidic residues" evidence="14">
    <location>
        <begin position="1002"/>
        <end position="1011"/>
    </location>
</feature>
<dbReference type="SMART" id="SM00242">
    <property type="entry name" value="MYSc"/>
    <property type="match status" value="1"/>
</dbReference>
<dbReference type="Proteomes" id="UP001153269">
    <property type="component" value="Unassembled WGS sequence"/>
</dbReference>
<feature type="compositionally biased region" description="Low complexity" evidence="14">
    <location>
        <begin position="1689"/>
        <end position="1698"/>
    </location>
</feature>
<feature type="region of interest" description="Disordered" evidence="14">
    <location>
        <begin position="956"/>
        <end position="1149"/>
    </location>
</feature>
<evidence type="ECO:0000256" key="7">
    <source>
        <dbReference type="ARBA" id="ARBA00022771"/>
    </source>
</evidence>
<feature type="region of interest" description="Disordered" evidence="14">
    <location>
        <begin position="628"/>
        <end position="685"/>
    </location>
</feature>
<comment type="subcellular location">
    <subcellularLocation>
        <location evidence="1">Cytoplasm</location>
    </subcellularLocation>
</comment>
<feature type="compositionally biased region" description="Basic and acidic residues" evidence="14">
    <location>
        <begin position="956"/>
        <end position="980"/>
    </location>
</feature>
<evidence type="ECO:0000256" key="14">
    <source>
        <dbReference type="SAM" id="MobiDB-lite"/>
    </source>
</evidence>
<protein>
    <submittedName>
        <fullName evidence="19">Uncharacterized protein</fullName>
    </submittedName>
</protein>
<evidence type="ECO:0000256" key="2">
    <source>
        <dbReference type="ARBA" id="ARBA00008314"/>
    </source>
</evidence>
<feature type="compositionally biased region" description="Acidic residues" evidence="14">
    <location>
        <begin position="1679"/>
        <end position="1688"/>
    </location>
</feature>
<dbReference type="SUPFAM" id="SSF57889">
    <property type="entry name" value="Cysteine-rich domain"/>
    <property type="match status" value="1"/>
</dbReference>
<dbReference type="Gene3D" id="1.10.555.10">
    <property type="entry name" value="Rho GTPase activation protein"/>
    <property type="match status" value="1"/>
</dbReference>
<dbReference type="GO" id="GO:0001726">
    <property type="term" value="C:ruffle"/>
    <property type="evidence" value="ECO:0007669"/>
    <property type="project" value="TreeGrafter"/>
</dbReference>
<evidence type="ECO:0000313" key="19">
    <source>
        <dbReference type="EMBL" id="CAB1417699.1"/>
    </source>
</evidence>
<dbReference type="PROSITE" id="PS00479">
    <property type="entry name" value="ZF_DAG_PE_1"/>
    <property type="match status" value="1"/>
</dbReference>
<dbReference type="SUPFAM" id="SSF48350">
    <property type="entry name" value="GTPase activation domain, GAP"/>
    <property type="match status" value="1"/>
</dbReference>
<evidence type="ECO:0000256" key="9">
    <source>
        <dbReference type="ARBA" id="ARBA00022840"/>
    </source>
</evidence>
<dbReference type="InterPro" id="IPR002219">
    <property type="entry name" value="PKC_DAG/PE"/>
</dbReference>
<dbReference type="Pfam" id="PF00130">
    <property type="entry name" value="C1_1"/>
    <property type="match status" value="1"/>
</dbReference>
<dbReference type="GO" id="GO:0000146">
    <property type="term" value="F:microfilament motor activity"/>
    <property type="evidence" value="ECO:0007669"/>
    <property type="project" value="InterPro"/>
</dbReference>
<feature type="compositionally biased region" description="Basic and acidic residues" evidence="14">
    <location>
        <begin position="1321"/>
        <end position="1331"/>
    </location>
</feature>
<feature type="region of interest" description="Disordered" evidence="14">
    <location>
        <begin position="1677"/>
        <end position="1712"/>
    </location>
</feature>
<dbReference type="PROSITE" id="PS51456">
    <property type="entry name" value="MYOSIN_MOTOR"/>
    <property type="match status" value="1"/>
</dbReference>
<evidence type="ECO:0000256" key="8">
    <source>
        <dbReference type="ARBA" id="ARBA00022833"/>
    </source>
</evidence>
<feature type="region of interest" description="Disordered" evidence="14">
    <location>
        <begin position="1321"/>
        <end position="1343"/>
    </location>
</feature>
<feature type="domain" description="Rho-GAP" evidence="17">
    <location>
        <begin position="1419"/>
        <end position="1607"/>
    </location>
</feature>
<keyword evidence="8" id="KW-0862">Zinc</keyword>
<dbReference type="Gene3D" id="3.30.60.20">
    <property type="match status" value="1"/>
</dbReference>
<dbReference type="Gene3D" id="6.20.240.20">
    <property type="match status" value="1"/>
</dbReference>
<dbReference type="GO" id="GO:0005096">
    <property type="term" value="F:GTPase activator activity"/>
    <property type="evidence" value="ECO:0007669"/>
    <property type="project" value="UniProtKB-KW"/>
</dbReference>
<dbReference type="GO" id="GO:0005524">
    <property type="term" value="F:ATP binding"/>
    <property type="evidence" value="ECO:0007669"/>
    <property type="project" value="UniProtKB-UniRule"/>
</dbReference>
<dbReference type="Gene3D" id="1.20.5.190">
    <property type="match status" value="1"/>
</dbReference>
<dbReference type="InterPro" id="IPR008936">
    <property type="entry name" value="Rho_GTPase_activation_prot"/>
</dbReference>
<comment type="caution">
    <text evidence="19">The sequence shown here is derived from an EMBL/GenBank/DDBJ whole genome shotgun (WGS) entry which is preliminary data.</text>
</comment>
<evidence type="ECO:0000256" key="4">
    <source>
        <dbReference type="ARBA" id="ARBA00022490"/>
    </source>
</evidence>
<dbReference type="InterPro" id="IPR046987">
    <property type="entry name" value="Myo9"/>
</dbReference>
<keyword evidence="20" id="KW-1185">Reference proteome</keyword>